<evidence type="ECO:0000313" key="5">
    <source>
        <dbReference type="Proteomes" id="UP000670475"/>
    </source>
</evidence>
<dbReference type="GO" id="GO:0016998">
    <property type="term" value="P:cell wall macromolecule catabolic process"/>
    <property type="evidence" value="ECO:0007669"/>
    <property type="project" value="InterPro"/>
</dbReference>
<dbReference type="GO" id="GO:0009253">
    <property type="term" value="P:peptidoglycan catabolic process"/>
    <property type="evidence" value="ECO:0007669"/>
    <property type="project" value="InterPro"/>
</dbReference>
<dbReference type="RefSeq" id="WP_209340143.1">
    <property type="nucleotide sequence ID" value="NZ_JAGIQL010000040.1"/>
</dbReference>
<dbReference type="InterPro" id="IPR018077">
    <property type="entry name" value="Glyco_hydro_fam25_subgr"/>
</dbReference>
<dbReference type="Gene3D" id="3.20.20.80">
    <property type="entry name" value="Glycosidases"/>
    <property type="match status" value="1"/>
</dbReference>
<proteinExistence type="inferred from homology"/>
<dbReference type="PANTHER" id="PTHR34135">
    <property type="entry name" value="LYSOZYME"/>
    <property type="match status" value="1"/>
</dbReference>
<dbReference type="InterPro" id="IPR017853">
    <property type="entry name" value="GH"/>
</dbReference>
<comment type="similarity">
    <text evidence="1">Belongs to the glycosyl hydrolase 25 family.</text>
</comment>
<evidence type="ECO:0000256" key="1">
    <source>
        <dbReference type="ARBA" id="ARBA00010646"/>
    </source>
</evidence>
<organism evidence="4 5">
    <name type="scientific">Streptomyces montanisoli</name>
    <dbReference type="NCBI Taxonomy" id="2798581"/>
    <lineage>
        <taxon>Bacteria</taxon>
        <taxon>Bacillati</taxon>
        <taxon>Actinomycetota</taxon>
        <taxon>Actinomycetes</taxon>
        <taxon>Kitasatosporales</taxon>
        <taxon>Streptomycetaceae</taxon>
        <taxon>Streptomyces</taxon>
    </lineage>
</organism>
<gene>
    <name evidence="4" type="ORF">JFN87_12860</name>
</gene>
<protein>
    <submittedName>
        <fullName evidence="4">Glycoside hydrolase family 25 protein</fullName>
    </submittedName>
</protein>
<comment type="caution">
    <text evidence="4">The sequence shown here is derived from an EMBL/GenBank/DDBJ whole genome shotgun (WGS) entry which is preliminary data.</text>
</comment>
<evidence type="ECO:0000256" key="2">
    <source>
        <dbReference type="ARBA" id="ARBA00022801"/>
    </source>
</evidence>
<dbReference type="CDD" id="cd00599">
    <property type="entry name" value="GH25_muramidase"/>
    <property type="match status" value="1"/>
</dbReference>
<dbReference type="Pfam" id="PF01183">
    <property type="entry name" value="Glyco_hydro_25"/>
    <property type="match status" value="1"/>
</dbReference>
<keyword evidence="3" id="KW-0326">Glycosidase</keyword>
<evidence type="ECO:0000313" key="4">
    <source>
        <dbReference type="EMBL" id="MBP0458388.1"/>
    </source>
</evidence>
<dbReference type="InterPro" id="IPR002053">
    <property type="entry name" value="Glyco_hydro_25"/>
</dbReference>
<reference evidence="4" key="1">
    <citation type="submission" date="2021-03" db="EMBL/GenBank/DDBJ databases">
        <title>Whole genome sequence of Streptomyces bomunensis MMS17-BM035.</title>
        <authorList>
            <person name="Lee J.H."/>
        </authorList>
    </citation>
    <scope>NUCLEOTIDE SEQUENCE</scope>
    <source>
        <strain evidence="4">MMS17-BM035</strain>
    </source>
</reference>
<keyword evidence="5" id="KW-1185">Reference proteome</keyword>
<dbReference type="AlphaFoldDB" id="A0A940MGV5"/>
<sequence length="356" mass="38179">MATSRGVDVSAYQGVQDWAARKAEGVVFAFAKASEGQTTHDARFATHIGGIKRAGLVPGAYHFAWPSQSAAKEAANYVAAVKPHAGKGFCHWLDLERYPDGRNYAGRSAAQIKAYATEWLAAVRRAFPGQRVGVYTSGSDLAAGHVPADVPLWYPAYTWGTTAVSYAKAEAAARPRPSGRSPLVWQFTSTPIDRSLCYLSATALRAWAAGADAPEDDMPQYVNLALARPYTIAPGQDWDAIEFTKEWTDETGDHAKDGSVFVRGKARFTGEVSLVLEGAPAGAQIQVRQSEVDAKGAYVLDHPIAEIIATEGNTYATVPITNHLPAGHGMRIRVKAFQPTPLKVAAAVVKALVWKG</sequence>
<accession>A0A940MGV5</accession>
<dbReference type="PROSITE" id="PS51904">
    <property type="entry name" value="GLYCOSYL_HYDROL_F25_2"/>
    <property type="match status" value="1"/>
</dbReference>
<dbReference type="PANTHER" id="PTHR34135:SF2">
    <property type="entry name" value="LYSOZYME"/>
    <property type="match status" value="1"/>
</dbReference>
<dbReference type="EMBL" id="JAGIQL010000040">
    <property type="protein sequence ID" value="MBP0458388.1"/>
    <property type="molecule type" value="Genomic_DNA"/>
</dbReference>
<dbReference type="SUPFAM" id="SSF51445">
    <property type="entry name" value="(Trans)glycosidases"/>
    <property type="match status" value="1"/>
</dbReference>
<dbReference type="GO" id="GO:0003796">
    <property type="term" value="F:lysozyme activity"/>
    <property type="evidence" value="ECO:0007669"/>
    <property type="project" value="InterPro"/>
</dbReference>
<dbReference type="GO" id="GO:0016052">
    <property type="term" value="P:carbohydrate catabolic process"/>
    <property type="evidence" value="ECO:0007669"/>
    <property type="project" value="TreeGrafter"/>
</dbReference>
<dbReference type="Proteomes" id="UP000670475">
    <property type="component" value="Unassembled WGS sequence"/>
</dbReference>
<keyword evidence="2 4" id="KW-0378">Hydrolase</keyword>
<dbReference type="SMART" id="SM00641">
    <property type="entry name" value="Glyco_25"/>
    <property type="match status" value="1"/>
</dbReference>
<name>A0A940MGV5_9ACTN</name>
<evidence type="ECO:0000256" key="3">
    <source>
        <dbReference type="ARBA" id="ARBA00023295"/>
    </source>
</evidence>